<dbReference type="OrthoDB" id="546450at2759"/>
<dbReference type="PROSITE" id="PS00134">
    <property type="entry name" value="TRYPSIN_HIS"/>
    <property type="match status" value="1"/>
</dbReference>
<dbReference type="PROSITE" id="PS00135">
    <property type="entry name" value="TRYPSIN_SER"/>
    <property type="match status" value="1"/>
</dbReference>
<proteinExistence type="predicted"/>
<keyword evidence="5" id="KW-0732">Signal</keyword>
<dbReference type="GO" id="GO:0006508">
    <property type="term" value="P:proteolysis"/>
    <property type="evidence" value="ECO:0007669"/>
    <property type="project" value="UniProtKB-KW"/>
</dbReference>
<dbReference type="PANTHER" id="PTHR24252">
    <property type="entry name" value="ACROSIN-RELATED"/>
    <property type="match status" value="1"/>
</dbReference>
<dbReference type="PROSITE" id="PS50240">
    <property type="entry name" value="TRYPSIN_DOM"/>
    <property type="match status" value="1"/>
</dbReference>
<evidence type="ECO:0000256" key="4">
    <source>
        <dbReference type="RuleBase" id="RU363034"/>
    </source>
</evidence>
<dbReference type="GeneID" id="112044694"/>
<dbReference type="RefSeq" id="XP_023936385.2">
    <property type="nucleotide sequence ID" value="XM_024080617.2"/>
</dbReference>
<dbReference type="Pfam" id="PF00089">
    <property type="entry name" value="Trypsin"/>
    <property type="match status" value="1"/>
</dbReference>
<evidence type="ECO:0000256" key="1">
    <source>
        <dbReference type="ARBA" id="ARBA00022670"/>
    </source>
</evidence>
<evidence type="ECO:0000256" key="2">
    <source>
        <dbReference type="ARBA" id="ARBA00022801"/>
    </source>
</evidence>
<dbReference type="InterPro" id="IPR001314">
    <property type="entry name" value="Peptidase_S1A"/>
</dbReference>
<keyword evidence="2 4" id="KW-0378">Hydrolase</keyword>
<accession>A0A6J1MLH3</accession>
<dbReference type="InterPro" id="IPR033116">
    <property type="entry name" value="TRYPSIN_SER"/>
</dbReference>
<name>A0A6J1MLH3_BICAN</name>
<dbReference type="Proteomes" id="UP001652582">
    <property type="component" value="Chromosome 17"/>
</dbReference>
<dbReference type="AlphaFoldDB" id="A0A6J1MLH3"/>
<dbReference type="InterPro" id="IPR001254">
    <property type="entry name" value="Trypsin_dom"/>
</dbReference>
<evidence type="ECO:0000256" key="3">
    <source>
        <dbReference type="ARBA" id="ARBA00023157"/>
    </source>
</evidence>
<reference evidence="8" key="1">
    <citation type="submission" date="2025-08" db="UniProtKB">
        <authorList>
            <consortium name="RefSeq"/>
        </authorList>
    </citation>
    <scope>IDENTIFICATION</scope>
</reference>
<dbReference type="KEGG" id="bany:112044694"/>
<organism evidence="7 8">
    <name type="scientific">Bicyclus anynana</name>
    <name type="common">Squinting bush brown butterfly</name>
    <dbReference type="NCBI Taxonomy" id="110368"/>
    <lineage>
        <taxon>Eukaryota</taxon>
        <taxon>Metazoa</taxon>
        <taxon>Ecdysozoa</taxon>
        <taxon>Arthropoda</taxon>
        <taxon>Hexapoda</taxon>
        <taxon>Insecta</taxon>
        <taxon>Pterygota</taxon>
        <taxon>Neoptera</taxon>
        <taxon>Endopterygota</taxon>
        <taxon>Lepidoptera</taxon>
        <taxon>Glossata</taxon>
        <taxon>Ditrysia</taxon>
        <taxon>Papilionoidea</taxon>
        <taxon>Nymphalidae</taxon>
        <taxon>Satyrinae</taxon>
        <taxon>Satyrini</taxon>
        <taxon>Mycalesina</taxon>
        <taxon>Bicyclus</taxon>
    </lineage>
</organism>
<feature type="signal peptide" evidence="5">
    <location>
        <begin position="1"/>
        <end position="17"/>
    </location>
</feature>
<gene>
    <name evidence="8" type="primary">LOC112044694</name>
</gene>
<dbReference type="SMART" id="SM00020">
    <property type="entry name" value="Tryp_SPc"/>
    <property type="match status" value="1"/>
</dbReference>
<evidence type="ECO:0000313" key="8">
    <source>
        <dbReference type="RefSeq" id="XP_023936385.2"/>
    </source>
</evidence>
<keyword evidence="1 4" id="KW-0645">Protease</keyword>
<dbReference type="GO" id="GO:0004252">
    <property type="term" value="F:serine-type endopeptidase activity"/>
    <property type="evidence" value="ECO:0007669"/>
    <property type="project" value="InterPro"/>
</dbReference>
<dbReference type="InterPro" id="IPR043504">
    <property type="entry name" value="Peptidase_S1_PA_chymotrypsin"/>
</dbReference>
<evidence type="ECO:0000256" key="5">
    <source>
        <dbReference type="SAM" id="SignalP"/>
    </source>
</evidence>
<dbReference type="CDD" id="cd00190">
    <property type="entry name" value="Tryp_SPc"/>
    <property type="match status" value="1"/>
</dbReference>
<evidence type="ECO:0000259" key="6">
    <source>
        <dbReference type="PROSITE" id="PS50240"/>
    </source>
</evidence>
<dbReference type="PANTHER" id="PTHR24252:SF17">
    <property type="entry name" value="SUPPRESSOR OF TUMORIGENICITY 14 PROTEIN HOMOLOG-RELATED"/>
    <property type="match status" value="1"/>
</dbReference>
<evidence type="ECO:0000313" key="7">
    <source>
        <dbReference type="Proteomes" id="UP001652582"/>
    </source>
</evidence>
<keyword evidence="4" id="KW-0720">Serine protease</keyword>
<feature type="domain" description="Peptidase S1" evidence="6">
    <location>
        <begin position="119"/>
        <end position="379"/>
    </location>
</feature>
<dbReference type="PRINTS" id="PR00722">
    <property type="entry name" value="CHYMOTRYPSIN"/>
</dbReference>
<dbReference type="SUPFAM" id="SSF50494">
    <property type="entry name" value="Trypsin-like serine proteases"/>
    <property type="match status" value="1"/>
</dbReference>
<dbReference type="InterPro" id="IPR009003">
    <property type="entry name" value="Peptidase_S1_PA"/>
</dbReference>
<protein>
    <submittedName>
        <fullName evidence="8">Trypsin-2</fullName>
    </submittedName>
</protein>
<dbReference type="InterPro" id="IPR018114">
    <property type="entry name" value="TRYPSIN_HIS"/>
</dbReference>
<dbReference type="Gene3D" id="2.40.10.10">
    <property type="entry name" value="Trypsin-like serine proteases"/>
    <property type="match status" value="1"/>
</dbReference>
<feature type="chain" id="PRO_5046219335" evidence="5">
    <location>
        <begin position="18"/>
        <end position="388"/>
    </location>
</feature>
<keyword evidence="7" id="KW-1185">Reference proteome</keyword>
<sequence length="388" mass="43620">MLLSGLLVATLFSVAQSETTSTDELEKFLLEAIQSNETYYDVDFGDSNEKPCDPFENEMPDYKKAGRRISETKCLEYIWEMENRDKEVQWGQRCRIYLISQIKKGVMPEFFFLINSPVIFGGRPASHGEFPHMGAIGWKSKSGSPEWLFKCGSTLISEKFALTAAHCSRLSLRQSPDVINSTPEIVRFGVENIADDEFNIHGNPIDVNIKNFINHPDYKSPMKYYDIAVIEFESPVQFKGNLHPACLWPYSDTSHLGTEAILTGWGYTEGGKHPTELQTAVVDIIDTPKCDSILEMFHNRNWGGFKENQMCAGKLVGGIDTCQGDSGGPLQVKVPLKTEGNIYQILGVTSFGIRCGQKNRPGIYTRVSSFIDWIEDKVWGHDTESTII</sequence>
<keyword evidence="3" id="KW-1015">Disulfide bond</keyword>